<dbReference type="KEGG" id="adp:NCTC12871_00692"/>
<evidence type="ECO:0000313" key="9">
    <source>
        <dbReference type="Proteomes" id="UP000279799"/>
    </source>
</evidence>
<keyword evidence="6" id="KW-0812">Transmembrane</keyword>
<keyword evidence="1" id="KW-0813">Transport</keyword>
<evidence type="ECO:0000256" key="5">
    <source>
        <dbReference type="ARBA" id="ARBA00022683"/>
    </source>
</evidence>
<dbReference type="GO" id="GO:0022877">
    <property type="term" value="F:protein-N(PI)-phosphohistidine-fructose phosphotransferase system transporter activity"/>
    <property type="evidence" value="ECO:0007669"/>
    <property type="project" value="InterPro"/>
</dbReference>
<dbReference type="InterPro" id="IPR050864">
    <property type="entry name" value="Bacterial_PTS_Sugar_Transport"/>
</dbReference>
<organism evidence="8 9">
    <name type="scientific">Actinobacillus delphinicola</name>
    <dbReference type="NCBI Taxonomy" id="51161"/>
    <lineage>
        <taxon>Bacteria</taxon>
        <taxon>Pseudomonadati</taxon>
        <taxon>Pseudomonadota</taxon>
        <taxon>Gammaproteobacteria</taxon>
        <taxon>Pasteurellales</taxon>
        <taxon>Pasteurellaceae</taxon>
        <taxon>Actinobacillus</taxon>
    </lineage>
</organism>
<keyword evidence="6" id="KW-0472">Membrane</keyword>
<evidence type="ECO:0000256" key="2">
    <source>
        <dbReference type="ARBA" id="ARBA00022553"/>
    </source>
</evidence>
<evidence type="ECO:0000256" key="1">
    <source>
        <dbReference type="ARBA" id="ARBA00022448"/>
    </source>
</evidence>
<evidence type="ECO:0000259" key="7">
    <source>
        <dbReference type="Pfam" id="PF02302"/>
    </source>
</evidence>
<dbReference type="OrthoDB" id="9782569at2"/>
<keyword evidence="9" id="KW-1185">Reference proteome</keyword>
<proteinExistence type="predicted"/>
<feature type="domain" description="Phosphotransferase system EIIB component type 2/3" evidence="7">
    <location>
        <begin position="17"/>
        <end position="95"/>
    </location>
</feature>
<sequence>MKKNIVAITSAPHSETQTFLSAKAIADYAKEQNWQVKVEMHGNHKDDHDEPHIMPLSSKDIEQADVVIVATDHDIDLSKFKGKPVYRTSTMAAIKHTAQECLHAFEKAEIYTGERNNDLVKEALEETHMGKCAVKKGAHRISLSIIIILIVLLIIYAFL</sequence>
<dbReference type="RefSeq" id="WP_126599018.1">
    <property type="nucleotide sequence ID" value="NZ_LR134510.1"/>
</dbReference>
<dbReference type="PANTHER" id="PTHR30505">
    <property type="entry name" value="FRUCTOSE-LIKE PERMEASE"/>
    <property type="match status" value="1"/>
</dbReference>
<keyword evidence="4 8" id="KW-0808">Transferase</keyword>
<dbReference type="GO" id="GO:0009401">
    <property type="term" value="P:phosphoenolpyruvate-dependent sugar phosphotransferase system"/>
    <property type="evidence" value="ECO:0007669"/>
    <property type="project" value="UniProtKB-KW"/>
</dbReference>
<keyword evidence="3" id="KW-0762">Sugar transport</keyword>
<dbReference type="InterPro" id="IPR003353">
    <property type="entry name" value="PTS_IIB_fruc"/>
</dbReference>
<name>A0A448TT92_9PAST</name>
<evidence type="ECO:0000313" key="8">
    <source>
        <dbReference type="EMBL" id="VEJ09247.1"/>
    </source>
</evidence>
<dbReference type="Gene3D" id="3.40.50.2300">
    <property type="match status" value="1"/>
</dbReference>
<dbReference type="Pfam" id="PF02302">
    <property type="entry name" value="PTS_IIB"/>
    <property type="match status" value="1"/>
</dbReference>
<gene>
    <name evidence="8" type="primary">fruA_1</name>
    <name evidence="8" type="ORF">NCTC12871_00692</name>
</gene>
<dbReference type="InterPro" id="IPR003501">
    <property type="entry name" value="PTS_EIIB_2/3"/>
</dbReference>
<accession>A0A448TT92</accession>
<dbReference type="EMBL" id="LR134510">
    <property type="protein sequence ID" value="VEJ09247.1"/>
    <property type="molecule type" value="Genomic_DNA"/>
</dbReference>
<dbReference type="GO" id="GO:0090563">
    <property type="term" value="F:protein-phosphocysteine-sugar phosphotransferase activity"/>
    <property type="evidence" value="ECO:0007669"/>
    <property type="project" value="TreeGrafter"/>
</dbReference>
<protein>
    <submittedName>
        <fullName evidence="8">Phosphotransferase system, fructose-specific IIC component</fullName>
    </submittedName>
</protein>
<evidence type="ECO:0000256" key="3">
    <source>
        <dbReference type="ARBA" id="ARBA00022597"/>
    </source>
</evidence>
<dbReference type="Proteomes" id="UP000279799">
    <property type="component" value="Chromosome"/>
</dbReference>
<evidence type="ECO:0000256" key="4">
    <source>
        <dbReference type="ARBA" id="ARBA00022679"/>
    </source>
</evidence>
<feature type="transmembrane region" description="Helical" evidence="6">
    <location>
        <begin position="141"/>
        <end position="158"/>
    </location>
</feature>
<dbReference type="PANTHER" id="PTHR30505:SF34">
    <property type="entry name" value="FRUCTOSE-LIKE PERMEASE IIC COMPONENT 2"/>
    <property type="match status" value="1"/>
</dbReference>
<dbReference type="SUPFAM" id="SSF52794">
    <property type="entry name" value="PTS system IIB component-like"/>
    <property type="match status" value="1"/>
</dbReference>
<reference evidence="8 9" key="1">
    <citation type="submission" date="2018-12" db="EMBL/GenBank/DDBJ databases">
        <authorList>
            <consortium name="Pathogen Informatics"/>
        </authorList>
    </citation>
    <scope>NUCLEOTIDE SEQUENCE [LARGE SCALE GENOMIC DNA]</scope>
    <source>
        <strain evidence="8 9">NCTC12871</strain>
    </source>
</reference>
<dbReference type="AlphaFoldDB" id="A0A448TT92"/>
<keyword evidence="5" id="KW-0598">Phosphotransferase system</keyword>
<keyword evidence="2" id="KW-0597">Phosphoprotein</keyword>
<evidence type="ECO:0000256" key="6">
    <source>
        <dbReference type="SAM" id="Phobius"/>
    </source>
</evidence>
<dbReference type="GO" id="GO:0005886">
    <property type="term" value="C:plasma membrane"/>
    <property type="evidence" value="ECO:0007669"/>
    <property type="project" value="TreeGrafter"/>
</dbReference>
<dbReference type="CDD" id="cd05569">
    <property type="entry name" value="PTS_IIB_fructose"/>
    <property type="match status" value="1"/>
</dbReference>
<keyword evidence="6" id="KW-1133">Transmembrane helix</keyword>
<dbReference type="InterPro" id="IPR036095">
    <property type="entry name" value="PTS_EIIB-like_sf"/>
</dbReference>